<protein>
    <submittedName>
        <fullName evidence="1">Uncharacterized protein</fullName>
    </submittedName>
</protein>
<sequence length="433" mass="49787">MVDLDAPLDFESEDALVTIPQNTRKRRKVIVLDDLLTDYYEERNKLVEKESKWASVKKCYNSDDDDKTRKKKEALLTKFVDDCQKQVHEIVTEDDIPSWGRQIFGQQKALPSLDIPALERCKLLQSFFNSEFNFSLELDAENGRNFFEGLLINGWLSKLVLASGHVEDPLALWTFNLMLYSPNDELQAAACEFWLAVLPSNDEVNIPSVRLDWFPGYNQLKDALKTYGYLSDSFIDVSSLSDVDHSNFGQEGPLPNIRSWVKVLGACCQMRTIHSMFSTSEVEEFLDDEWLASSKKVANALAYRIPKDSNCLRMVECISGVSIRSKHLRNEVAFQILLNCFEMKATDSEEVLRSVLSINLKDNRYNFFKIYIYLVLVENWLFSTEQTPVILGMWGAFLRSCSCQITSTDWRSYASKVRNKASYLLQNTSQNFD</sequence>
<accession>A0ACC2LQE6</accession>
<organism evidence="1 2">
    <name type="scientific">Persea americana</name>
    <name type="common">Avocado</name>
    <dbReference type="NCBI Taxonomy" id="3435"/>
    <lineage>
        <taxon>Eukaryota</taxon>
        <taxon>Viridiplantae</taxon>
        <taxon>Streptophyta</taxon>
        <taxon>Embryophyta</taxon>
        <taxon>Tracheophyta</taxon>
        <taxon>Spermatophyta</taxon>
        <taxon>Magnoliopsida</taxon>
        <taxon>Magnoliidae</taxon>
        <taxon>Laurales</taxon>
        <taxon>Lauraceae</taxon>
        <taxon>Persea</taxon>
    </lineage>
</organism>
<comment type="caution">
    <text evidence="1">The sequence shown here is derived from an EMBL/GenBank/DDBJ whole genome shotgun (WGS) entry which is preliminary data.</text>
</comment>
<keyword evidence="2" id="KW-1185">Reference proteome</keyword>
<gene>
    <name evidence="1" type="ORF">MRB53_009963</name>
</gene>
<reference evidence="1 2" key="1">
    <citation type="journal article" date="2022" name="Hortic Res">
        <title>A haplotype resolved chromosomal level avocado genome allows analysis of novel avocado genes.</title>
        <authorList>
            <person name="Nath O."/>
            <person name="Fletcher S.J."/>
            <person name="Hayward A."/>
            <person name="Shaw L.M."/>
            <person name="Masouleh A.K."/>
            <person name="Furtado A."/>
            <person name="Henry R.J."/>
            <person name="Mitter N."/>
        </authorList>
    </citation>
    <scope>NUCLEOTIDE SEQUENCE [LARGE SCALE GENOMIC DNA]</scope>
    <source>
        <strain evidence="2">cv. Hass</strain>
    </source>
</reference>
<evidence type="ECO:0000313" key="1">
    <source>
        <dbReference type="EMBL" id="KAJ8635696.1"/>
    </source>
</evidence>
<dbReference type="EMBL" id="CM056811">
    <property type="protein sequence ID" value="KAJ8635696.1"/>
    <property type="molecule type" value="Genomic_DNA"/>
</dbReference>
<dbReference type="Proteomes" id="UP001234297">
    <property type="component" value="Chromosome 3"/>
</dbReference>
<evidence type="ECO:0000313" key="2">
    <source>
        <dbReference type="Proteomes" id="UP001234297"/>
    </source>
</evidence>
<name>A0ACC2LQE6_PERAE</name>
<proteinExistence type="predicted"/>